<protein>
    <recommendedName>
        <fullName evidence="3">O-fucosyltransferase family protein</fullName>
    </recommendedName>
</protein>
<dbReference type="AlphaFoldDB" id="A0A1D2ADW6"/>
<dbReference type="CDD" id="cd11296">
    <property type="entry name" value="O-FucT_like"/>
    <property type="match status" value="1"/>
</dbReference>
<evidence type="ECO:0000256" key="1">
    <source>
        <dbReference type="SAM" id="MobiDB-lite"/>
    </source>
</evidence>
<gene>
    <name evidence="2" type="ORF">g.33078</name>
</gene>
<dbReference type="Gene3D" id="3.40.50.11350">
    <property type="match status" value="1"/>
</dbReference>
<accession>A0A1D2ADW6</accession>
<proteinExistence type="predicted"/>
<reference evidence="2" key="1">
    <citation type="submission" date="2015-08" db="EMBL/GenBank/DDBJ databases">
        <authorList>
            <person name="Babu N.S."/>
            <person name="Beckwith C.J."/>
            <person name="Beseler K.G."/>
            <person name="Brison A."/>
            <person name="Carone J.V."/>
            <person name="Caskin T.P."/>
            <person name="Diamond M."/>
            <person name="Durham M.E."/>
            <person name="Foxe J.M."/>
            <person name="Go M."/>
            <person name="Henderson B.A."/>
            <person name="Jones I.B."/>
            <person name="McGettigan J.A."/>
            <person name="Micheletti S.J."/>
            <person name="Nasrallah M.E."/>
            <person name="Ortiz D."/>
            <person name="Piller C.R."/>
            <person name="Privatt S.R."/>
            <person name="Schneider S.L."/>
            <person name="Sharp S."/>
            <person name="Smith T.C."/>
            <person name="Stanton J.D."/>
            <person name="Ullery H.E."/>
            <person name="Wilson R.J."/>
            <person name="Serrano M.G."/>
            <person name="Buck G."/>
            <person name="Lee V."/>
            <person name="Wang Y."/>
            <person name="Carvalho R."/>
            <person name="Voegtly L."/>
            <person name="Shi R."/>
            <person name="Duckworth R."/>
            <person name="Johnson A."/>
            <person name="Loviza R."/>
            <person name="Walstead R."/>
            <person name="Shah Z."/>
            <person name="Kiflezghi M."/>
            <person name="Wade K."/>
            <person name="Ball S.L."/>
            <person name="Bradley K.W."/>
            <person name="Asai D.J."/>
            <person name="Bowman C.A."/>
            <person name="Russell D.A."/>
            <person name="Pope W.H."/>
            <person name="Jacobs-Sera D."/>
            <person name="Hendrix R.W."/>
            <person name="Hatfull G.F."/>
        </authorList>
    </citation>
    <scope>NUCLEOTIDE SEQUENCE</scope>
</reference>
<organism evidence="2">
    <name type="scientific">Auxenochlorella protothecoides</name>
    <name type="common">Green microalga</name>
    <name type="synonym">Chlorella protothecoides</name>
    <dbReference type="NCBI Taxonomy" id="3075"/>
    <lineage>
        <taxon>Eukaryota</taxon>
        <taxon>Viridiplantae</taxon>
        <taxon>Chlorophyta</taxon>
        <taxon>core chlorophytes</taxon>
        <taxon>Trebouxiophyceae</taxon>
        <taxon>Chlorellales</taxon>
        <taxon>Chlorellaceae</taxon>
        <taxon>Auxenochlorella</taxon>
    </lineage>
</organism>
<sequence>TTSTHACPNPGAMAQPPHCQRPTQPPTPATLPVRRPLQVVWQSYVKTMRGVGQNESVPLYAASGMLTYGASTDMLRTVAFLKHMRVCSEIHHKEMYIPKAELELLNSEQEALLDFIVLSKSRLFVGFGSSTFSFYLREYRSLQNMSRSTSSLVDASIIGTDALFASAGTVV</sequence>
<evidence type="ECO:0008006" key="3">
    <source>
        <dbReference type="Google" id="ProtNLM"/>
    </source>
</evidence>
<dbReference type="EMBL" id="GDKF01001215">
    <property type="protein sequence ID" value="JAT77407.1"/>
    <property type="molecule type" value="Transcribed_RNA"/>
</dbReference>
<name>A0A1D2ADW6_AUXPR</name>
<feature type="non-terminal residue" evidence="2">
    <location>
        <position position="1"/>
    </location>
</feature>
<evidence type="ECO:0000313" key="2">
    <source>
        <dbReference type="EMBL" id="JAT77407.1"/>
    </source>
</evidence>
<feature type="region of interest" description="Disordered" evidence="1">
    <location>
        <begin position="1"/>
        <end position="30"/>
    </location>
</feature>